<evidence type="ECO:0000313" key="1">
    <source>
        <dbReference type="EMBL" id="CAB4818381.1"/>
    </source>
</evidence>
<dbReference type="GO" id="GO:0070681">
    <property type="term" value="P:glutaminyl-tRNAGln biosynthesis via transamidation"/>
    <property type="evidence" value="ECO:0007669"/>
    <property type="project" value="TreeGrafter"/>
</dbReference>
<dbReference type="GO" id="GO:0006450">
    <property type="term" value="P:regulation of translational fidelity"/>
    <property type="evidence" value="ECO:0007669"/>
    <property type="project" value="InterPro"/>
</dbReference>
<name>A0A6J7PW45_9ZZZZ</name>
<dbReference type="InterPro" id="IPR036113">
    <property type="entry name" value="Asp/Glu-ADT_sf_sub_c"/>
</dbReference>
<evidence type="ECO:0000313" key="2">
    <source>
        <dbReference type="EMBL" id="CAB4881203.1"/>
    </source>
</evidence>
<dbReference type="PANTHER" id="PTHR15004">
    <property type="entry name" value="GLUTAMYL-TRNA(GLN) AMIDOTRANSFERASE SUBUNIT C, MITOCHONDRIAL"/>
    <property type="match status" value="1"/>
</dbReference>
<protein>
    <submittedName>
        <fullName evidence="3">Unannotated protein</fullName>
    </submittedName>
</protein>
<organism evidence="3">
    <name type="scientific">freshwater metagenome</name>
    <dbReference type="NCBI Taxonomy" id="449393"/>
    <lineage>
        <taxon>unclassified sequences</taxon>
        <taxon>metagenomes</taxon>
        <taxon>ecological metagenomes</taxon>
    </lineage>
</organism>
<reference evidence="3" key="1">
    <citation type="submission" date="2020-05" db="EMBL/GenBank/DDBJ databases">
        <authorList>
            <person name="Chiriac C."/>
            <person name="Salcher M."/>
            <person name="Ghai R."/>
            <person name="Kavagutti S V."/>
        </authorList>
    </citation>
    <scope>NUCLEOTIDE SEQUENCE</scope>
</reference>
<dbReference type="EMBL" id="CAFABE010000006">
    <property type="protein sequence ID" value="CAB4818381.1"/>
    <property type="molecule type" value="Genomic_DNA"/>
</dbReference>
<dbReference type="EMBL" id="CAFBLT010000002">
    <property type="protein sequence ID" value="CAB4881203.1"/>
    <property type="molecule type" value="Genomic_DNA"/>
</dbReference>
<proteinExistence type="inferred from homology"/>
<dbReference type="EMBL" id="CAFBPM010000002">
    <property type="protein sequence ID" value="CAB5009496.1"/>
    <property type="molecule type" value="Genomic_DNA"/>
</dbReference>
<sequence length="103" mass="11430">MSDNTRPLNEDDVRHVAKLARLQLKDEEIIRFTEQLRSVLDHAADVASLDLEGIAPTAHPLELSNVLRADEVTASSDRDEVLRAAPSVADHRFRVPRIVGEAP</sequence>
<dbReference type="HAMAP" id="MF_00122">
    <property type="entry name" value="GatC"/>
    <property type="match status" value="1"/>
</dbReference>
<dbReference type="SUPFAM" id="SSF141000">
    <property type="entry name" value="Glu-tRNAGln amidotransferase C subunit"/>
    <property type="match status" value="1"/>
</dbReference>
<dbReference type="PANTHER" id="PTHR15004:SF0">
    <property type="entry name" value="GLUTAMYL-TRNA(GLN) AMIDOTRANSFERASE SUBUNIT C, MITOCHONDRIAL"/>
    <property type="match status" value="1"/>
</dbReference>
<dbReference type="Gene3D" id="1.10.20.60">
    <property type="entry name" value="Glu-tRNAGln amidotransferase C subunit, N-terminal domain"/>
    <property type="match status" value="1"/>
</dbReference>
<dbReference type="Pfam" id="PF02686">
    <property type="entry name" value="GatC"/>
    <property type="match status" value="1"/>
</dbReference>
<dbReference type="AlphaFoldDB" id="A0A6J7PW45"/>
<evidence type="ECO:0000313" key="3">
    <source>
        <dbReference type="EMBL" id="CAB5009496.1"/>
    </source>
</evidence>
<dbReference type="InterPro" id="IPR003837">
    <property type="entry name" value="GatC"/>
</dbReference>
<dbReference type="NCBIfam" id="TIGR00135">
    <property type="entry name" value="gatC"/>
    <property type="match status" value="1"/>
</dbReference>
<gene>
    <name evidence="1" type="ORF">UFOPK3164_00242</name>
    <name evidence="2" type="ORF">UFOPK3427_01493</name>
    <name evidence="3" type="ORF">UFOPK4112_00219</name>
</gene>
<accession>A0A6J7PW45</accession>